<proteinExistence type="inferred from homology"/>
<name>A0A246WT80_9BURK</name>
<keyword evidence="3" id="KW-0238">DNA-binding</keyword>
<keyword evidence="2" id="KW-0805">Transcription regulation</keyword>
<organism evidence="7 8">
    <name type="scientific">Herbaspirillum robiniae</name>
    <dbReference type="NCBI Taxonomy" id="2014887"/>
    <lineage>
        <taxon>Bacteria</taxon>
        <taxon>Pseudomonadati</taxon>
        <taxon>Pseudomonadota</taxon>
        <taxon>Betaproteobacteria</taxon>
        <taxon>Burkholderiales</taxon>
        <taxon>Oxalobacteraceae</taxon>
        <taxon>Herbaspirillum</taxon>
    </lineage>
</organism>
<comment type="similarity">
    <text evidence="1">Belongs to the LysR transcriptional regulatory family.</text>
</comment>
<dbReference type="PANTHER" id="PTHR30126:SF94">
    <property type="entry name" value="LYSR FAMILY TRANSCRIPTIONAL REGULATOR"/>
    <property type="match status" value="1"/>
</dbReference>
<dbReference type="SUPFAM" id="SSF53850">
    <property type="entry name" value="Periplasmic binding protein-like II"/>
    <property type="match status" value="1"/>
</dbReference>
<dbReference type="InterPro" id="IPR036388">
    <property type="entry name" value="WH-like_DNA-bd_sf"/>
</dbReference>
<dbReference type="Proteomes" id="UP000197596">
    <property type="component" value="Unassembled WGS sequence"/>
</dbReference>
<dbReference type="InterPro" id="IPR036390">
    <property type="entry name" value="WH_DNA-bd_sf"/>
</dbReference>
<dbReference type="PRINTS" id="PR00039">
    <property type="entry name" value="HTHLYSR"/>
</dbReference>
<dbReference type="Pfam" id="PF03466">
    <property type="entry name" value="LysR_substrate"/>
    <property type="match status" value="1"/>
</dbReference>
<evidence type="ECO:0000256" key="4">
    <source>
        <dbReference type="ARBA" id="ARBA00023163"/>
    </source>
</evidence>
<dbReference type="RefSeq" id="WP_088751336.1">
    <property type="nucleotide sequence ID" value="NZ_CP193789.1"/>
</dbReference>
<dbReference type="SUPFAM" id="SSF46785">
    <property type="entry name" value="Winged helix' DNA-binding domain"/>
    <property type="match status" value="1"/>
</dbReference>
<evidence type="ECO:0000313" key="7">
    <source>
        <dbReference type="EMBL" id="OWY28867.1"/>
    </source>
</evidence>
<gene>
    <name evidence="7" type="ORF">CEJ42_12935</name>
</gene>
<dbReference type="AlphaFoldDB" id="A0A246WT80"/>
<dbReference type="Gene3D" id="1.10.10.10">
    <property type="entry name" value="Winged helix-like DNA-binding domain superfamily/Winged helix DNA-binding domain"/>
    <property type="match status" value="1"/>
</dbReference>
<evidence type="ECO:0000259" key="6">
    <source>
        <dbReference type="PROSITE" id="PS50931"/>
    </source>
</evidence>
<feature type="signal peptide" evidence="5">
    <location>
        <begin position="1"/>
        <end position="22"/>
    </location>
</feature>
<evidence type="ECO:0000313" key="8">
    <source>
        <dbReference type="Proteomes" id="UP000197596"/>
    </source>
</evidence>
<feature type="chain" id="PRO_5011992670" evidence="5">
    <location>
        <begin position="23"/>
        <end position="297"/>
    </location>
</feature>
<evidence type="ECO:0000256" key="2">
    <source>
        <dbReference type="ARBA" id="ARBA00023015"/>
    </source>
</evidence>
<reference evidence="7 8" key="1">
    <citation type="submission" date="2017-06" db="EMBL/GenBank/DDBJ databases">
        <title>Herbaspirillum phytohormonus sp. nov., isolated from the root nodule of Robinia pseudoacacia in lead-zinc mine.</title>
        <authorList>
            <person name="Fan M."/>
            <person name="Lin Y."/>
        </authorList>
    </citation>
    <scope>NUCLEOTIDE SEQUENCE [LARGE SCALE GENOMIC DNA]</scope>
    <source>
        <strain evidence="7 8">HZ10</strain>
    </source>
</reference>
<dbReference type="PROSITE" id="PS50931">
    <property type="entry name" value="HTH_LYSR"/>
    <property type="match status" value="1"/>
</dbReference>
<feature type="domain" description="HTH lysR-type" evidence="6">
    <location>
        <begin position="1"/>
        <end position="57"/>
    </location>
</feature>
<dbReference type="GO" id="GO:0003700">
    <property type="term" value="F:DNA-binding transcription factor activity"/>
    <property type="evidence" value="ECO:0007669"/>
    <property type="project" value="InterPro"/>
</dbReference>
<dbReference type="PANTHER" id="PTHR30126">
    <property type="entry name" value="HTH-TYPE TRANSCRIPTIONAL REGULATOR"/>
    <property type="match status" value="1"/>
</dbReference>
<accession>A0A246WT80</accession>
<comment type="caution">
    <text evidence="7">The sequence shown here is derived from an EMBL/GenBank/DDBJ whole genome shotgun (WGS) entry which is preliminary data.</text>
</comment>
<dbReference type="Pfam" id="PF00126">
    <property type="entry name" value="HTH_1"/>
    <property type="match status" value="1"/>
</dbReference>
<keyword evidence="5" id="KW-0732">Signal</keyword>
<protein>
    <submittedName>
        <fullName evidence="7">LysR family transcriptional regulator</fullName>
    </submittedName>
</protein>
<dbReference type="InterPro" id="IPR005119">
    <property type="entry name" value="LysR_subst-bd"/>
</dbReference>
<dbReference type="FunFam" id="1.10.10.10:FF:000001">
    <property type="entry name" value="LysR family transcriptional regulator"/>
    <property type="match status" value="1"/>
</dbReference>
<dbReference type="Gene3D" id="3.40.190.290">
    <property type="match status" value="1"/>
</dbReference>
<evidence type="ECO:0000256" key="1">
    <source>
        <dbReference type="ARBA" id="ARBA00009437"/>
    </source>
</evidence>
<dbReference type="GO" id="GO:0000976">
    <property type="term" value="F:transcription cis-regulatory region binding"/>
    <property type="evidence" value="ECO:0007669"/>
    <property type="project" value="TreeGrafter"/>
</dbReference>
<keyword evidence="4" id="KW-0804">Transcription</keyword>
<dbReference type="EMBL" id="NJGU01000006">
    <property type="protein sequence ID" value="OWY28867.1"/>
    <property type="molecule type" value="Genomic_DNA"/>
</dbReference>
<sequence length="297" mass="32599">MIRYLKTFIAAARLGSFSTAGARLGLTQSAVSMQIQRLEAELNCELFMRIGKTVVVSEHGKQLLATAQQVIDLFESMKGQSELSSARGKIDIGAISTVQLGLLPAALGEFRKRFPLIELNVVPGTSVQLMSLIDSNDLSLAVMIRPNLRMTKGMKWTTLLRETYVAICPAAVKEESVKELLARHPFLRYSRRSYGGQLVDRFLKRSRLQVNDAMELDEPMVITEMVRQGLGVSIIPFDLVSGNLGKKIRLLPLPGQAFHREIGILRRTAPEPNAALEQLIESISGAAARLDSAAGKA</sequence>
<evidence type="ECO:0000256" key="5">
    <source>
        <dbReference type="SAM" id="SignalP"/>
    </source>
</evidence>
<dbReference type="InterPro" id="IPR000847">
    <property type="entry name" value="LysR_HTH_N"/>
</dbReference>
<evidence type="ECO:0000256" key="3">
    <source>
        <dbReference type="ARBA" id="ARBA00023125"/>
    </source>
</evidence>